<proteinExistence type="predicted"/>
<evidence type="ECO:0000313" key="2">
    <source>
        <dbReference type="Proteomes" id="UP000179242"/>
    </source>
</evidence>
<gene>
    <name evidence="1" type="ORF">A2438_00230</name>
</gene>
<organism evidence="1 2">
    <name type="scientific">candidate division WOR-1 bacterium RIFOXYC2_FULL_46_14</name>
    <dbReference type="NCBI Taxonomy" id="1802587"/>
    <lineage>
        <taxon>Bacteria</taxon>
        <taxon>Bacillati</taxon>
        <taxon>Saganbacteria</taxon>
    </lineage>
</organism>
<sequence length="236" mass="26755">MGDWVEIIYTKLPMLYGQLVENSVLEKLAVSLCLFTDAGIGNQDPFQIADFAEGDILDESIESLWLPLKNGVDCGGGNGMESYEMVAYYYLHHCDLKGSQNPFFFMTGDEGYYPKVDSFLVSNHFGSLKKGVSLDSLTVLQELARKFECFILRKPYHNGEKRVNDSWVRAWGPHRVLMLNEPAQVADTVIGAVALTKGVWTLERYLAVLQERNQTRDRIANVRETLLPYAEYLSRP</sequence>
<dbReference type="EMBL" id="MEUJ01000002">
    <property type="protein sequence ID" value="OGC40716.1"/>
    <property type="molecule type" value="Genomic_DNA"/>
</dbReference>
<protein>
    <submittedName>
        <fullName evidence="1">Uncharacterized protein</fullName>
    </submittedName>
</protein>
<reference evidence="1 2" key="1">
    <citation type="journal article" date="2016" name="Nat. Commun.">
        <title>Thousands of microbial genomes shed light on interconnected biogeochemical processes in an aquifer system.</title>
        <authorList>
            <person name="Anantharaman K."/>
            <person name="Brown C.T."/>
            <person name="Hug L.A."/>
            <person name="Sharon I."/>
            <person name="Castelle C.J."/>
            <person name="Probst A.J."/>
            <person name="Thomas B.C."/>
            <person name="Singh A."/>
            <person name="Wilkins M.J."/>
            <person name="Karaoz U."/>
            <person name="Brodie E.L."/>
            <person name="Williams K.H."/>
            <person name="Hubbard S.S."/>
            <person name="Banfield J.F."/>
        </authorList>
    </citation>
    <scope>NUCLEOTIDE SEQUENCE [LARGE SCALE GENOMIC DNA]</scope>
</reference>
<accession>A0A1F4U6X7</accession>
<dbReference type="AlphaFoldDB" id="A0A1F4U6X7"/>
<evidence type="ECO:0000313" key="1">
    <source>
        <dbReference type="EMBL" id="OGC40716.1"/>
    </source>
</evidence>
<comment type="caution">
    <text evidence="1">The sequence shown here is derived from an EMBL/GenBank/DDBJ whole genome shotgun (WGS) entry which is preliminary data.</text>
</comment>
<dbReference type="Proteomes" id="UP000179242">
    <property type="component" value="Unassembled WGS sequence"/>
</dbReference>
<name>A0A1F4U6X7_UNCSA</name>